<dbReference type="Gramene" id="KMS64819">
    <property type="protein sequence ID" value="KMS64819"/>
    <property type="gene ID" value="BVRB_042340"/>
</dbReference>
<dbReference type="Proteomes" id="UP000035740">
    <property type="component" value="Unassembled WGS sequence"/>
</dbReference>
<dbReference type="Gene3D" id="3.30.70.3250">
    <property type="entry name" value="Ribonuclease P, Pop5 subunit"/>
    <property type="match status" value="1"/>
</dbReference>
<protein>
    <submittedName>
        <fullName evidence="3">Uncharacterized protein</fullName>
    </submittedName>
</protein>
<name>A0A0J7YMJ1_BETVV</name>
<dbReference type="OrthoDB" id="24745at2759"/>
<evidence type="ECO:0000313" key="3">
    <source>
        <dbReference type="EMBL" id="KMS64819.1"/>
    </source>
</evidence>
<dbReference type="SUPFAM" id="SSF160350">
    <property type="entry name" value="Rnp2-like"/>
    <property type="match status" value="1"/>
</dbReference>
<keyword evidence="4" id="KW-1185">Reference proteome</keyword>
<evidence type="ECO:0000313" key="4">
    <source>
        <dbReference type="Proteomes" id="UP000035740"/>
    </source>
</evidence>
<dbReference type="InterPro" id="IPR038085">
    <property type="entry name" value="Rnp2-like_sf"/>
</dbReference>
<dbReference type="AlphaFoldDB" id="A0A0J7YMJ1"/>
<dbReference type="GO" id="GO:0030677">
    <property type="term" value="C:ribonuclease P complex"/>
    <property type="evidence" value="ECO:0007669"/>
    <property type="project" value="InterPro"/>
</dbReference>
<gene>
    <name evidence="3" type="ORF">BVRB_042340</name>
</gene>
<proteinExistence type="inferred from homology"/>
<reference evidence="3 4" key="1">
    <citation type="journal article" date="2014" name="Nature">
        <title>The genome of the recently domesticated crop plant sugar beet (Beta vulgaris).</title>
        <authorList>
            <person name="Dohm J.C."/>
            <person name="Minoche A.E."/>
            <person name="Holtgrawe D."/>
            <person name="Capella-Gutierrez S."/>
            <person name="Zakrzewski F."/>
            <person name="Tafer H."/>
            <person name="Rupp O."/>
            <person name="Sorensen T.R."/>
            <person name="Stracke R."/>
            <person name="Reinhardt R."/>
            <person name="Goesmann A."/>
            <person name="Kraft T."/>
            <person name="Schulz B."/>
            <person name="Stadler P.F."/>
            <person name="Schmidt T."/>
            <person name="Gabaldon T."/>
            <person name="Lehrach H."/>
            <person name="Weisshaar B."/>
            <person name="Himmelbauer H."/>
        </authorList>
    </citation>
    <scope>NUCLEOTIDE SEQUENCE [LARGE SCALE GENOMIC DNA]</scope>
    <source>
        <tissue evidence="3">Taproot</tissue>
    </source>
</reference>
<evidence type="ECO:0000256" key="1">
    <source>
        <dbReference type="ARBA" id="ARBA00010800"/>
    </source>
</evidence>
<dbReference type="PANTHER" id="PTHR48414:SF1">
    <property type="entry name" value="POP5 HOMOLOG, RIBONUCLEASE P_MRP SUBUNIT"/>
    <property type="match status" value="1"/>
</dbReference>
<sequence length="88" mass="9971">MVRFKVRYLLAQIVWDDGKVDQALSAAALQKLVKNEVRDKFGDYGSATCTHNIHGLNSLFSLSFSFESSISTLCYFPLKFRFPSCDII</sequence>
<accession>A0A0J7YMJ1</accession>
<dbReference type="GO" id="GO:0001682">
    <property type="term" value="P:tRNA 5'-leader removal"/>
    <property type="evidence" value="ECO:0007669"/>
    <property type="project" value="InterPro"/>
</dbReference>
<organism evidence="3 4">
    <name type="scientific">Beta vulgaris subsp. vulgaris</name>
    <name type="common">Beet</name>
    <dbReference type="NCBI Taxonomy" id="3555"/>
    <lineage>
        <taxon>Eukaryota</taxon>
        <taxon>Viridiplantae</taxon>
        <taxon>Streptophyta</taxon>
        <taxon>Embryophyta</taxon>
        <taxon>Tracheophyta</taxon>
        <taxon>Spermatophyta</taxon>
        <taxon>Magnoliopsida</taxon>
        <taxon>eudicotyledons</taxon>
        <taxon>Gunneridae</taxon>
        <taxon>Pentapetalae</taxon>
        <taxon>Caryophyllales</taxon>
        <taxon>Chenopodiaceae</taxon>
        <taxon>Betoideae</taxon>
        <taxon>Beta</taxon>
    </lineage>
</organism>
<dbReference type="PANTHER" id="PTHR48414">
    <property type="entry name" value="POP5 HOMOLOG, RIBONUCLEASE P_MRP SUBUNIT"/>
    <property type="match status" value="1"/>
</dbReference>
<keyword evidence="2" id="KW-0819">tRNA processing</keyword>
<comment type="similarity">
    <text evidence="1">Belongs to the eukaryotic/archaeal RNase P protein component 2 family.</text>
</comment>
<dbReference type="InterPro" id="IPR002759">
    <property type="entry name" value="Pop5/Rpp14/Rnp2-like"/>
</dbReference>
<dbReference type="EMBL" id="KQ121557">
    <property type="protein sequence ID" value="KMS64819.1"/>
    <property type="molecule type" value="Genomic_DNA"/>
</dbReference>
<dbReference type="Pfam" id="PF01900">
    <property type="entry name" value="RNase_P_Rpp14"/>
    <property type="match status" value="1"/>
</dbReference>
<evidence type="ECO:0000256" key="2">
    <source>
        <dbReference type="ARBA" id="ARBA00022694"/>
    </source>
</evidence>